<feature type="compositionally biased region" description="Basic residues" evidence="1">
    <location>
        <begin position="36"/>
        <end position="54"/>
    </location>
</feature>
<protein>
    <submittedName>
        <fullName evidence="2">Uncharacterized protein</fullName>
    </submittedName>
</protein>
<feature type="region of interest" description="Disordered" evidence="1">
    <location>
        <begin position="24"/>
        <end position="69"/>
    </location>
</feature>
<accession>A0A854Q864</accession>
<reference evidence="2 3" key="1">
    <citation type="submission" date="2017-06" db="EMBL/GenBank/DDBJ databases">
        <title>Global population genomics of the pathogenic fungus Cryptococcus neoformans var. grubii.</title>
        <authorList>
            <person name="Cuomo C."/>
            <person name="Litvintseva A."/>
            <person name="Chen Y."/>
            <person name="Young S."/>
            <person name="Zeng Q."/>
            <person name="Chapman S."/>
            <person name="Gujja S."/>
            <person name="Saif S."/>
            <person name="Birren B."/>
        </authorList>
    </citation>
    <scope>NUCLEOTIDE SEQUENCE [LARGE SCALE GENOMIC DNA]</scope>
    <source>
        <strain evidence="2 3">Tu259-1</strain>
    </source>
</reference>
<evidence type="ECO:0000313" key="3">
    <source>
        <dbReference type="Proteomes" id="UP000199727"/>
    </source>
</evidence>
<evidence type="ECO:0000313" key="2">
    <source>
        <dbReference type="EMBL" id="OXG15738.1"/>
    </source>
</evidence>
<evidence type="ECO:0000256" key="1">
    <source>
        <dbReference type="SAM" id="MobiDB-lite"/>
    </source>
</evidence>
<dbReference type="EMBL" id="AMKT01000069">
    <property type="protein sequence ID" value="OXG15738.1"/>
    <property type="molecule type" value="Genomic_DNA"/>
</dbReference>
<dbReference type="Proteomes" id="UP000199727">
    <property type="component" value="Unassembled WGS sequence"/>
</dbReference>
<gene>
    <name evidence="2" type="ORF">C361_05177</name>
</gene>
<organism evidence="2 3">
    <name type="scientific">Cryptococcus neoformans Tu259-1</name>
    <dbReference type="NCBI Taxonomy" id="1230072"/>
    <lineage>
        <taxon>Eukaryota</taxon>
        <taxon>Fungi</taxon>
        <taxon>Dikarya</taxon>
        <taxon>Basidiomycota</taxon>
        <taxon>Agaricomycotina</taxon>
        <taxon>Tremellomycetes</taxon>
        <taxon>Tremellales</taxon>
        <taxon>Cryptococcaceae</taxon>
        <taxon>Cryptococcus</taxon>
        <taxon>Cryptococcus neoformans species complex</taxon>
    </lineage>
</organism>
<dbReference type="AlphaFoldDB" id="A0A854Q864"/>
<name>A0A854Q864_CRYNE</name>
<proteinExistence type="predicted"/>
<comment type="caution">
    <text evidence="2">The sequence shown here is derived from an EMBL/GenBank/DDBJ whole genome shotgun (WGS) entry which is preliminary data.</text>
</comment>
<sequence length="83" mass="9690">MKDSLRMQSRFDVTEEKLYRDIDDQHGLRTVPTPAPRRKIRGCKAPKQPTKVRHTYSLGTSKPCPDSPMKHNLESCRYQYVLT</sequence>